<evidence type="ECO:0000313" key="3">
    <source>
        <dbReference type="Proteomes" id="UP001597368"/>
    </source>
</evidence>
<dbReference type="Proteomes" id="UP001597368">
    <property type="component" value="Unassembled WGS sequence"/>
</dbReference>
<name>A0ABW4T8H1_9ACTN</name>
<sequence length="197" mass="21028">MATVNPLVAELDALRVELGVAEQIVAEVVGVDPLDVGWWATGLRTPSLREFVGYAALLGRRFTFANEHGQIEYVDQVPILGDDNPPERLRLVLERRRERREVSRRAVANAVGVSPPVFNRCSTGGPPASGRCRSTAWSAGPLPSAGRPASPKPPRPNPTTSGPPAPASRGPNVAALPVCCRSSPSWNRSGTHSACLR</sequence>
<dbReference type="RefSeq" id="WP_379578841.1">
    <property type="nucleotide sequence ID" value="NZ_JBHUFV010000061.1"/>
</dbReference>
<dbReference type="EMBL" id="JBHUFV010000061">
    <property type="protein sequence ID" value="MFD1937554.1"/>
    <property type="molecule type" value="Genomic_DNA"/>
</dbReference>
<comment type="caution">
    <text evidence="2">The sequence shown here is derived from an EMBL/GenBank/DDBJ whole genome shotgun (WGS) entry which is preliminary data.</text>
</comment>
<organism evidence="2 3">
    <name type="scientific">Nonomuraea mangrovi</name>
    <dbReference type="NCBI Taxonomy" id="2316207"/>
    <lineage>
        <taxon>Bacteria</taxon>
        <taxon>Bacillati</taxon>
        <taxon>Actinomycetota</taxon>
        <taxon>Actinomycetes</taxon>
        <taxon>Streptosporangiales</taxon>
        <taxon>Streptosporangiaceae</taxon>
        <taxon>Nonomuraea</taxon>
    </lineage>
</organism>
<reference evidence="3" key="1">
    <citation type="journal article" date="2019" name="Int. J. Syst. Evol. Microbiol.">
        <title>The Global Catalogue of Microorganisms (GCM) 10K type strain sequencing project: providing services to taxonomists for standard genome sequencing and annotation.</title>
        <authorList>
            <consortium name="The Broad Institute Genomics Platform"/>
            <consortium name="The Broad Institute Genome Sequencing Center for Infectious Disease"/>
            <person name="Wu L."/>
            <person name="Ma J."/>
        </authorList>
    </citation>
    <scope>NUCLEOTIDE SEQUENCE [LARGE SCALE GENOMIC DNA]</scope>
    <source>
        <strain evidence="3">ICMP 6774ER</strain>
    </source>
</reference>
<feature type="region of interest" description="Disordered" evidence="1">
    <location>
        <begin position="120"/>
        <end position="174"/>
    </location>
</feature>
<proteinExistence type="predicted"/>
<evidence type="ECO:0000256" key="1">
    <source>
        <dbReference type="SAM" id="MobiDB-lite"/>
    </source>
</evidence>
<feature type="compositionally biased region" description="Pro residues" evidence="1">
    <location>
        <begin position="150"/>
        <end position="166"/>
    </location>
</feature>
<evidence type="ECO:0008006" key="4">
    <source>
        <dbReference type="Google" id="ProtNLM"/>
    </source>
</evidence>
<keyword evidence="3" id="KW-1185">Reference proteome</keyword>
<protein>
    <recommendedName>
        <fullName evidence="4">Helix-turn-helix transcriptional regulator</fullName>
    </recommendedName>
</protein>
<gene>
    <name evidence="2" type="ORF">ACFSKW_39415</name>
</gene>
<evidence type="ECO:0000313" key="2">
    <source>
        <dbReference type="EMBL" id="MFD1937554.1"/>
    </source>
</evidence>
<accession>A0ABW4T8H1</accession>